<protein>
    <submittedName>
        <fullName evidence="2">DUF4261 domain-containing protein</fullName>
    </submittedName>
</protein>
<organism evidence="2 4">
    <name type="scientific">Catenibacterium mitsuokai</name>
    <dbReference type="NCBI Taxonomy" id="100886"/>
    <lineage>
        <taxon>Bacteria</taxon>
        <taxon>Bacillati</taxon>
        <taxon>Bacillota</taxon>
        <taxon>Erysipelotrichia</taxon>
        <taxon>Erysipelotrichales</taxon>
        <taxon>Coprobacillaceae</taxon>
        <taxon>Catenibacterium</taxon>
    </lineage>
</organism>
<dbReference type="RefSeq" id="WP_217748339.1">
    <property type="nucleotide sequence ID" value="NZ_JAHOEB010000116.1"/>
</dbReference>
<dbReference type="EMBL" id="JAHOEF010000115">
    <property type="protein sequence ID" value="MBV3383705.1"/>
    <property type="molecule type" value="Genomic_DNA"/>
</dbReference>
<dbReference type="AlphaFoldDB" id="A0AAW4MTM4"/>
<comment type="caution">
    <text evidence="2">The sequence shown here is derived from an EMBL/GenBank/DDBJ whole genome shotgun (WGS) entry which is preliminary data.</text>
</comment>
<evidence type="ECO:0000259" key="1">
    <source>
        <dbReference type="Pfam" id="PF14080"/>
    </source>
</evidence>
<proteinExistence type="predicted"/>
<reference evidence="2 5" key="1">
    <citation type="submission" date="2021-06" db="EMBL/GenBank/DDBJ databases">
        <title>Collection of gut derived symbiotic bacterial strains cultured from healthy donors.</title>
        <authorList>
            <person name="Lin H."/>
            <person name="Littmann E."/>
            <person name="Pamer E.G."/>
        </authorList>
    </citation>
    <scope>NUCLEOTIDE SEQUENCE</scope>
    <source>
        <strain evidence="3 5">MSK.21.70</strain>
        <strain evidence="2">MSK.21.82</strain>
    </source>
</reference>
<dbReference type="Proteomes" id="UP001197492">
    <property type="component" value="Unassembled WGS sequence"/>
</dbReference>
<dbReference type="EMBL" id="JAHOEL010000119">
    <property type="protein sequence ID" value="MBV3393749.1"/>
    <property type="molecule type" value="Genomic_DNA"/>
</dbReference>
<evidence type="ECO:0000313" key="5">
    <source>
        <dbReference type="Proteomes" id="UP001197492"/>
    </source>
</evidence>
<dbReference type="InterPro" id="IPR025357">
    <property type="entry name" value="DUF4261"/>
</dbReference>
<feature type="domain" description="DUF4261" evidence="1">
    <location>
        <begin position="128"/>
        <end position="200"/>
    </location>
</feature>
<keyword evidence="5" id="KW-1185">Reference proteome</keyword>
<sequence length="208" mass="23710">MELDAFLLVKEPFNETSNYINQPLDDKVRLNAALSNFMWEEADACTKNHTGMIHIHKVIETIQTDCPLFVEEVCSNVDENVVGVYMNDVIYEPSFYQTMAKMIEQDMFPIYNVIWFGLYPLENGVGAYTDGLEKLGYHEIEVSSIGEPMAVLDFIKDTALYVIMNNVIFKDGETIGLTIEQVLSIHLGESEIFDTPTFRIDDPFLTNL</sequence>
<accession>A0AAW4MTM4</accession>
<name>A0AAW4MTM4_9FIRM</name>
<evidence type="ECO:0000313" key="3">
    <source>
        <dbReference type="EMBL" id="MBV3393749.1"/>
    </source>
</evidence>
<dbReference type="Proteomes" id="UP001196408">
    <property type="component" value="Unassembled WGS sequence"/>
</dbReference>
<dbReference type="Pfam" id="PF14080">
    <property type="entry name" value="DUF4261"/>
    <property type="match status" value="1"/>
</dbReference>
<gene>
    <name evidence="2" type="ORF">KSV97_10895</name>
    <name evidence="3" type="ORF">KSW06_10955</name>
</gene>
<evidence type="ECO:0000313" key="4">
    <source>
        <dbReference type="Proteomes" id="UP001196408"/>
    </source>
</evidence>
<evidence type="ECO:0000313" key="2">
    <source>
        <dbReference type="EMBL" id="MBV3383705.1"/>
    </source>
</evidence>